<dbReference type="PANTHER" id="PTHR42949:SF3">
    <property type="entry name" value="ANAEROBIC GLYCEROL-3-PHOSPHATE DEHYDROGENASE SUBUNIT B"/>
    <property type="match status" value="1"/>
</dbReference>
<dbReference type="InterPro" id="IPR006058">
    <property type="entry name" value="2Fe2S_fd_BS"/>
</dbReference>
<dbReference type="InterPro" id="IPR036010">
    <property type="entry name" value="2Fe-2S_ferredoxin-like_sf"/>
</dbReference>
<accession>A0ABN6N2H6</accession>
<keyword evidence="1" id="KW-0560">Oxidoreductase</keyword>
<keyword evidence="3" id="KW-1185">Reference proteome</keyword>
<dbReference type="Proteomes" id="UP001162734">
    <property type="component" value="Chromosome"/>
</dbReference>
<dbReference type="InterPro" id="IPR051691">
    <property type="entry name" value="Metab_Enz_Cyan_OpOx_G3PDH"/>
</dbReference>
<dbReference type="CDD" id="cd00207">
    <property type="entry name" value="fer2"/>
    <property type="match status" value="1"/>
</dbReference>
<dbReference type="SUPFAM" id="SSF54292">
    <property type="entry name" value="2Fe-2S ferredoxin-like"/>
    <property type="match status" value="1"/>
</dbReference>
<dbReference type="PANTHER" id="PTHR42949">
    <property type="entry name" value="ANAEROBIC GLYCEROL-3-PHOSPHATE DEHYDROGENASE SUBUNIT B"/>
    <property type="match status" value="1"/>
</dbReference>
<dbReference type="Pfam" id="PF13510">
    <property type="entry name" value="Fer2_4"/>
    <property type="match status" value="1"/>
</dbReference>
<dbReference type="InterPro" id="IPR036188">
    <property type="entry name" value="FAD/NAD-bd_sf"/>
</dbReference>
<dbReference type="InterPro" id="IPR001041">
    <property type="entry name" value="2Fe-2S_ferredoxin-type"/>
</dbReference>
<dbReference type="Gene3D" id="3.50.50.60">
    <property type="entry name" value="FAD/NAD(P)-binding domain"/>
    <property type="match status" value="3"/>
</dbReference>
<reference evidence="3" key="1">
    <citation type="journal article" date="2022" name="Int. J. Syst. Evol. Microbiol.">
        <title>Anaeromyxobacter oryzae sp. nov., Anaeromyxobacter diazotrophicus sp. nov. and Anaeromyxobacter paludicola sp. nov., isolated from paddy soils.</title>
        <authorList>
            <person name="Itoh H."/>
            <person name="Xu Z."/>
            <person name="Mise K."/>
            <person name="Masuda Y."/>
            <person name="Ushijima N."/>
            <person name="Hayakawa C."/>
            <person name="Shiratori Y."/>
            <person name="Senoo K."/>
        </authorList>
    </citation>
    <scope>NUCLEOTIDE SEQUENCE [LARGE SCALE GENOMIC DNA]</scope>
    <source>
        <strain evidence="3">Red630</strain>
    </source>
</reference>
<proteinExistence type="predicted"/>
<organism evidence="2 3">
    <name type="scientific">Anaeromyxobacter paludicola</name>
    <dbReference type="NCBI Taxonomy" id="2918171"/>
    <lineage>
        <taxon>Bacteria</taxon>
        <taxon>Pseudomonadati</taxon>
        <taxon>Myxococcota</taxon>
        <taxon>Myxococcia</taxon>
        <taxon>Myxococcales</taxon>
        <taxon>Cystobacterineae</taxon>
        <taxon>Anaeromyxobacteraceae</taxon>
        <taxon>Anaeromyxobacter</taxon>
    </lineage>
</organism>
<dbReference type="RefSeq" id="WP_318654307.1">
    <property type="nucleotide sequence ID" value="NZ_AP025592.1"/>
</dbReference>
<dbReference type="Gene3D" id="3.10.20.440">
    <property type="entry name" value="2Fe-2S iron-sulphur cluster binding domain, sarcosine oxidase, alpha subunit, N-terminal domain"/>
    <property type="match status" value="1"/>
</dbReference>
<name>A0ABN6N2H6_9BACT</name>
<gene>
    <name evidence="2" type="ORF">AMPC_02540</name>
</gene>
<evidence type="ECO:0000256" key="1">
    <source>
        <dbReference type="ARBA" id="ARBA00023002"/>
    </source>
</evidence>
<dbReference type="PRINTS" id="PR00469">
    <property type="entry name" value="PNDRDTASEII"/>
</dbReference>
<dbReference type="PRINTS" id="PR00368">
    <property type="entry name" value="FADPNR"/>
</dbReference>
<protein>
    <submittedName>
        <fullName evidence="2">Uncharacterized protein</fullName>
    </submittedName>
</protein>
<dbReference type="Pfam" id="PF13450">
    <property type="entry name" value="NAD_binding_8"/>
    <property type="match status" value="1"/>
</dbReference>
<sequence length="429" mass="43406">MPRLPEPRFVPDCAILVDGVEVPARAGESVAVALVAAGRPLVSRSYKYHRPRGPFCLAGSCGSCLARVDGQPSLRTCRVACRDGLRVETQNAFPSARHDLLAVVDRATPHGLDHHHLLTSPVALNRVVVEVSRRLAGLGRLPDRAPGPFPAATLETFDALVVGAGPAGLGAAEALAAAGRRVLVAEQAPRAGGRLRAGLPLRGEPPLAWAAEVEGAVGRAGGELALATAALGLWRDGGSPIAALAAEAPPRLRLVRASVLVLATGGTAVPPVFPGNDVPGIFAGRALAVARAEHGLLPGARCLVLGEGEEAAAVAARLAGGGLEVVARPGPALLARGRARVRAVELAGERLRCDAVAWVTPPAPAAELARELGARLELLPALSAFAVAVDAEGRTGVPGLFAAGEVTGPLDGAAAAAAGRRAGEAALRG</sequence>
<dbReference type="SUPFAM" id="SSF51905">
    <property type="entry name" value="FAD/NAD(P)-binding domain"/>
    <property type="match status" value="1"/>
</dbReference>
<dbReference type="InterPro" id="IPR042204">
    <property type="entry name" value="2Fe-2S-bd_N"/>
</dbReference>
<evidence type="ECO:0000313" key="2">
    <source>
        <dbReference type="EMBL" id="BDG07141.1"/>
    </source>
</evidence>
<dbReference type="EMBL" id="AP025592">
    <property type="protein sequence ID" value="BDG07141.1"/>
    <property type="molecule type" value="Genomic_DNA"/>
</dbReference>
<evidence type="ECO:0000313" key="3">
    <source>
        <dbReference type="Proteomes" id="UP001162734"/>
    </source>
</evidence>
<dbReference type="PROSITE" id="PS00197">
    <property type="entry name" value="2FE2S_FER_1"/>
    <property type="match status" value="1"/>
</dbReference>